<dbReference type="GO" id="GO:0007156">
    <property type="term" value="P:homophilic cell adhesion via plasma membrane adhesion molecules"/>
    <property type="evidence" value="ECO:0007669"/>
    <property type="project" value="TreeGrafter"/>
</dbReference>
<dbReference type="GO" id="GO:0030424">
    <property type="term" value="C:axon"/>
    <property type="evidence" value="ECO:0007669"/>
    <property type="project" value="TreeGrafter"/>
</dbReference>
<dbReference type="OMA" id="MERSAGM"/>
<name>A0A084VPC4_ANOSI</name>
<dbReference type="SMART" id="SM00408">
    <property type="entry name" value="IGc2"/>
    <property type="match status" value="1"/>
</dbReference>
<dbReference type="Proteomes" id="UP000030765">
    <property type="component" value="Unassembled WGS sequence"/>
</dbReference>
<dbReference type="GO" id="GO:0008046">
    <property type="term" value="F:axon guidance receptor activity"/>
    <property type="evidence" value="ECO:0007669"/>
    <property type="project" value="TreeGrafter"/>
</dbReference>
<dbReference type="PROSITE" id="PS50835">
    <property type="entry name" value="IG_LIKE"/>
    <property type="match status" value="1"/>
</dbReference>
<dbReference type="SUPFAM" id="SSF48726">
    <property type="entry name" value="Immunoglobulin"/>
    <property type="match status" value="2"/>
</dbReference>
<dbReference type="VEuPathDB" id="VectorBase:ASIC007187"/>
<dbReference type="PANTHER" id="PTHR45080:SF8">
    <property type="entry name" value="IG-LIKE DOMAIN-CONTAINING PROTEIN"/>
    <property type="match status" value="1"/>
</dbReference>
<dbReference type="EnsemblMetazoa" id="ASIC007187-RA">
    <property type="protein sequence ID" value="ASIC007187-PA"/>
    <property type="gene ID" value="ASIC007187"/>
</dbReference>
<dbReference type="InterPro" id="IPR003599">
    <property type="entry name" value="Ig_sub"/>
</dbReference>
<dbReference type="VEuPathDB" id="VectorBase:ASIS021297"/>
<protein>
    <submittedName>
        <fullName evidence="5">AGAP008813-PA-like protein</fullName>
    </submittedName>
    <submittedName>
        <fullName evidence="6">Ig-like domain-containing protein</fullName>
    </submittedName>
</protein>
<dbReference type="PANTHER" id="PTHR45080">
    <property type="entry name" value="CONTACTIN 5"/>
    <property type="match status" value="1"/>
</dbReference>
<evidence type="ECO:0000259" key="4">
    <source>
        <dbReference type="PROSITE" id="PS50835"/>
    </source>
</evidence>
<dbReference type="EMBL" id="KE524999">
    <property type="protein sequence ID" value="KFB39818.1"/>
    <property type="molecule type" value="Genomic_DNA"/>
</dbReference>
<evidence type="ECO:0000256" key="1">
    <source>
        <dbReference type="ARBA" id="ARBA00022729"/>
    </source>
</evidence>
<dbReference type="InterPro" id="IPR050958">
    <property type="entry name" value="Cell_Adh-Cytoskel_Orgn"/>
</dbReference>
<keyword evidence="7" id="KW-1185">Reference proteome</keyword>
<dbReference type="Pfam" id="PF13927">
    <property type="entry name" value="Ig_3"/>
    <property type="match status" value="1"/>
</dbReference>
<dbReference type="AlphaFoldDB" id="A0A084VPC4"/>
<dbReference type="InterPro" id="IPR003598">
    <property type="entry name" value="Ig_sub2"/>
</dbReference>
<evidence type="ECO:0000313" key="5">
    <source>
        <dbReference type="EMBL" id="KFB39818.1"/>
    </source>
</evidence>
<dbReference type="EMBL" id="ATLV01014996">
    <property type="status" value="NOT_ANNOTATED_CDS"/>
    <property type="molecule type" value="Genomic_DNA"/>
</dbReference>
<keyword evidence="3" id="KW-0393">Immunoglobulin domain</keyword>
<gene>
    <name evidence="5" type="ORF">ZHAS_00007187</name>
</gene>
<dbReference type="OrthoDB" id="6077854at2759"/>
<dbReference type="InterPro" id="IPR007110">
    <property type="entry name" value="Ig-like_dom"/>
</dbReference>
<organism evidence="5">
    <name type="scientific">Anopheles sinensis</name>
    <name type="common">Mosquito</name>
    <dbReference type="NCBI Taxonomy" id="74873"/>
    <lineage>
        <taxon>Eukaryota</taxon>
        <taxon>Metazoa</taxon>
        <taxon>Ecdysozoa</taxon>
        <taxon>Arthropoda</taxon>
        <taxon>Hexapoda</taxon>
        <taxon>Insecta</taxon>
        <taxon>Pterygota</taxon>
        <taxon>Neoptera</taxon>
        <taxon>Endopterygota</taxon>
        <taxon>Diptera</taxon>
        <taxon>Nematocera</taxon>
        <taxon>Culicoidea</taxon>
        <taxon>Culicidae</taxon>
        <taxon>Anophelinae</taxon>
        <taxon>Anopheles</taxon>
    </lineage>
</organism>
<evidence type="ECO:0000256" key="3">
    <source>
        <dbReference type="ARBA" id="ARBA00023319"/>
    </source>
</evidence>
<accession>A0A084VPC4</accession>
<evidence type="ECO:0000313" key="6">
    <source>
        <dbReference type="EnsemblMetazoa" id="ASIC007187-PA"/>
    </source>
</evidence>
<evidence type="ECO:0000313" key="7">
    <source>
        <dbReference type="Proteomes" id="UP000030765"/>
    </source>
</evidence>
<keyword evidence="2" id="KW-1015">Disulfide bond</keyword>
<dbReference type="InterPro" id="IPR013783">
    <property type="entry name" value="Ig-like_fold"/>
</dbReference>
<reference evidence="6" key="2">
    <citation type="submission" date="2020-05" db="UniProtKB">
        <authorList>
            <consortium name="EnsemblMetazoa"/>
        </authorList>
    </citation>
    <scope>IDENTIFICATION</scope>
</reference>
<dbReference type="GO" id="GO:0005886">
    <property type="term" value="C:plasma membrane"/>
    <property type="evidence" value="ECO:0007669"/>
    <property type="project" value="TreeGrafter"/>
</dbReference>
<reference evidence="5 7" key="1">
    <citation type="journal article" date="2014" name="BMC Genomics">
        <title>Genome sequence of Anopheles sinensis provides insight into genetics basis of mosquito competence for malaria parasites.</title>
        <authorList>
            <person name="Zhou D."/>
            <person name="Zhang D."/>
            <person name="Ding G."/>
            <person name="Shi L."/>
            <person name="Hou Q."/>
            <person name="Ye Y."/>
            <person name="Xu Y."/>
            <person name="Zhou H."/>
            <person name="Xiong C."/>
            <person name="Li S."/>
            <person name="Yu J."/>
            <person name="Hong S."/>
            <person name="Yu X."/>
            <person name="Zou P."/>
            <person name="Chen C."/>
            <person name="Chang X."/>
            <person name="Wang W."/>
            <person name="Lv Y."/>
            <person name="Sun Y."/>
            <person name="Ma L."/>
            <person name="Shen B."/>
            <person name="Zhu C."/>
        </authorList>
    </citation>
    <scope>NUCLEOTIDE SEQUENCE [LARGE SCALE GENOMIC DNA]</scope>
</reference>
<dbReference type="GO" id="GO:0050808">
    <property type="term" value="P:synapse organization"/>
    <property type="evidence" value="ECO:0007669"/>
    <property type="project" value="TreeGrafter"/>
</dbReference>
<dbReference type="Gene3D" id="2.60.40.10">
    <property type="entry name" value="Immunoglobulins"/>
    <property type="match status" value="2"/>
</dbReference>
<keyword evidence="1" id="KW-0732">Signal</keyword>
<proteinExistence type="predicted"/>
<dbReference type="PIRSF" id="PIRSF000615">
    <property type="entry name" value="TyrPK_CSF1-R"/>
    <property type="match status" value="1"/>
</dbReference>
<sequence>MDLFGDYKDHMQDYEAQFNASSIYVWLSDPNTPIVPQENTNIEAVDGVKFVAQCRPTSKSVQLELVLAADNKTSIGRMERSAGMVVDFDSLDNGASYICRDKERPNFYTTLSTHYVARPFYLYRPNIASECGNIVPEGSTVVLNCTVAFCDGRKPNMEWYFNGEPLVQSEKLLLSERLETSNDEDYCLNEMSETLTIQNAEKSDAGSYMCKTVEGWSSNFANYKLYVMETGGDFVYFNPVDNQPVVNVSRSAGRPARIILNYDSYPNLHSVEWYKDDKPICVSCKKGHRYEVIVTPTELQLIIKNPTVYDAARYTAVAKVGSIKEQYDVMLFVFDKPTLKMNSIYAVVGEHLNFSCQSRAYPEPVMDLYFIPCSSQEWSDCMAYEESERVNRELRSIFKIR</sequence>
<dbReference type="STRING" id="74873.A0A084VPC4"/>
<evidence type="ECO:0000256" key="2">
    <source>
        <dbReference type="ARBA" id="ARBA00023157"/>
    </source>
</evidence>
<dbReference type="GO" id="GO:0043025">
    <property type="term" value="C:neuronal cell body"/>
    <property type="evidence" value="ECO:0007669"/>
    <property type="project" value="TreeGrafter"/>
</dbReference>
<feature type="domain" description="Ig-like" evidence="4">
    <location>
        <begin position="125"/>
        <end position="210"/>
    </location>
</feature>
<dbReference type="SMART" id="SM00409">
    <property type="entry name" value="IG"/>
    <property type="match status" value="2"/>
</dbReference>
<dbReference type="InterPro" id="IPR036179">
    <property type="entry name" value="Ig-like_dom_sf"/>
</dbReference>